<dbReference type="PANTHER" id="PTHR33144">
    <property type="entry name" value="OS10G0409366 PROTEIN-RELATED"/>
    <property type="match status" value="1"/>
</dbReference>
<sequence>MKKANSKIIKGKEKVQNDEDYVPEPAEEQSANERTKKHEKTKFFSRPTTRSRANGADTKDATEKEVSSLIPEVPANIELPEAPVGQGSMADFLALRKSQKENAKKAAATENAPTTRKVGANSSLPDYEDDEDNEAQDWRHVPDNLKDTMWNYVKQRYIIPEELRGYAMLSIQESWRGRKSRLKRAHYNCYPTDEARLENRPNNIPLETFKSLLEYWGDETVQERARKNAESRSKIVDTHTAGPKFFSQLKHKMKKKRPDDGEPSQGRVFIKTRKRRAGRKYQTDPSVINYRIEKIKKNIGTSGEDIQELITDGKLHGPSWLIGISSNPSKISATAPKGTYVQDLTSKIRESLVEEVEAKVRKKMQEEVDAQVNKKLQKNLTHMLKKLSEANPDINVDLGELCATISTDHEDGTPVTGGTSS</sequence>
<name>A0AAD8GT68_9APIA</name>
<organism evidence="2 3">
    <name type="scientific">Heracleum sosnowskyi</name>
    <dbReference type="NCBI Taxonomy" id="360622"/>
    <lineage>
        <taxon>Eukaryota</taxon>
        <taxon>Viridiplantae</taxon>
        <taxon>Streptophyta</taxon>
        <taxon>Embryophyta</taxon>
        <taxon>Tracheophyta</taxon>
        <taxon>Spermatophyta</taxon>
        <taxon>Magnoliopsida</taxon>
        <taxon>eudicotyledons</taxon>
        <taxon>Gunneridae</taxon>
        <taxon>Pentapetalae</taxon>
        <taxon>asterids</taxon>
        <taxon>campanulids</taxon>
        <taxon>Apiales</taxon>
        <taxon>Apiaceae</taxon>
        <taxon>Apioideae</taxon>
        <taxon>apioid superclade</taxon>
        <taxon>Tordylieae</taxon>
        <taxon>Tordyliinae</taxon>
        <taxon>Heracleum</taxon>
    </lineage>
</organism>
<feature type="compositionally biased region" description="Acidic residues" evidence="1">
    <location>
        <begin position="18"/>
        <end position="27"/>
    </location>
</feature>
<feature type="compositionally biased region" description="Basic and acidic residues" evidence="1">
    <location>
        <begin position="57"/>
        <end position="66"/>
    </location>
</feature>
<protein>
    <recommendedName>
        <fullName evidence="4">Transposase</fullName>
    </recommendedName>
</protein>
<dbReference type="AlphaFoldDB" id="A0AAD8GT68"/>
<feature type="region of interest" description="Disordered" evidence="1">
    <location>
        <begin position="101"/>
        <end position="136"/>
    </location>
</feature>
<evidence type="ECO:0000313" key="3">
    <source>
        <dbReference type="Proteomes" id="UP001237642"/>
    </source>
</evidence>
<evidence type="ECO:0000313" key="2">
    <source>
        <dbReference type="EMBL" id="KAK1353621.1"/>
    </source>
</evidence>
<dbReference type="Pfam" id="PF03004">
    <property type="entry name" value="Transposase_24"/>
    <property type="match status" value="1"/>
</dbReference>
<evidence type="ECO:0008006" key="4">
    <source>
        <dbReference type="Google" id="ProtNLM"/>
    </source>
</evidence>
<dbReference type="PANTHER" id="PTHR33144:SF16">
    <property type="entry name" value="OS02G0129000 PROTEIN"/>
    <property type="match status" value="1"/>
</dbReference>
<gene>
    <name evidence="2" type="ORF">POM88_051986</name>
</gene>
<reference evidence="2" key="1">
    <citation type="submission" date="2023-02" db="EMBL/GenBank/DDBJ databases">
        <title>Genome of toxic invasive species Heracleum sosnowskyi carries increased number of genes despite the absence of recent whole-genome duplications.</title>
        <authorList>
            <person name="Schelkunov M."/>
            <person name="Shtratnikova V."/>
            <person name="Makarenko M."/>
            <person name="Klepikova A."/>
            <person name="Omelchenko D."/>
            <person name="Novikova G."/>
            <person name="Obukhova E."/>
            <person name="Bogdanov V."/>
            <person name="Penin A."/>
            <person name="Logacheva M."/>
        </authorList>
    </citation>
    <scope>NUCLEOTIDE SEQUENCE</scope>
    <source>
        <strain evidence="2">Hsosn_3</strain>
        <tissue evidence="2">Leaf</tissue>
    </source>
</reference>
<accession>A0AAD8GT68</accession>
<evidence type="ECO:0000256" key="1">
    <source>
        <dbReference type="SAM" id="MobiDB-lite"/>
    </source>
</evidence>
<keyword evidence="3" id="KW-1185">Reference proteome</keyword>
<dbReference type="EMBL" id="JAUIZM010000012">
    <property type="protein sequence ID" value="KAK1353621.1"/>
    <property type="molecule type" value="Genomic_DNA"/>
</dbReference>
<feature type="compositionally biased region" description="Acidic residues" evidence="1">
    <location>
        <begin position="126"/>
        <end position="135"/>
    </location>
</feature>
<feature type="compositionally biased region" description="Low complexity" evidence="1">
    <location>
        <begin position="105"/>
        <end position="115"/>
    </location>
</feature>
<reference evidence="2" key="2">
    <citation type="submission" date="2023-05" db="EMBL/GenBank/DDBJ databases">
        <authorList>
            <person name="Schelkunov M.I."/>
        </authorList>
    </citation>
    <scope>NUCLEOTIDE SEQUENCE</scope>
    <source>
        <strain evidence="2">Hsosn_3</strain>
        <tissue evidence="2">Leaf</tissue>
    </source>
</reference>
<feature type="region of interest" description="Disordered" evidence="1">
    <location>
        <begin position="1"/>
        <end position="83"/>
    </location>
</feature>
<dbReference type="InterPro" id="IPR004252">
    <property type="entry name" value="Probable_transposase_24"/>
</dbReference>
<proteinExistence type="predicted"/>
<dbReference type="Proteomes" id="UP001237642">
    <property type="component" value="Unassembled WGS sequence"/>
</dbReference>
<comment type="caution">
    <text evidence="2">The sequence shown here is derived from an EMBL/GenBank/DDBJ whole genome shotgun (WGS) entry which is preliminary data.</text>
</comment>